<keyword evidence="17" id="KW-1185">Reference proteome</keyword>
<feature type="topological domain" description="Cytoplasmic" evidence="14">
    <location>
        <begin position="159"/>
        <end position="163"/>
    </location>
</feature>
<dbReference type="AlphaFoldDB" id="A0A6F8T907"/>
<dbReference type="Gene3D" id="1.20.1550.10">
    <property type="entry name" value="DsbB-like"/>
    <property type="match status" value="1"/>
</dbReference>
<organism evidence="16 17">
    <name type="scientific">Legionella antarctica</name>
    <dbReference type="NCBI Taxonomy" id="2708020"/>
    <lineage>
        <taxon>Bacteria</taxon>
        <taxon>Pseudomonadati</taxon>
        <taxon>Pseudomonadota</taxon>
        <taxon>Gammaproteobacteria</taxon>
        <taxon>Legionellales</taxon>
        <taxon>Legionellaceae</taxon>
        <taxon>Legionella</taxon>
    </lineage>
</organism>
<gene>
    <name evidence="16" type="primary">dsbB1</name>
    <name evidence="14" type="synonym">dsbB</name>
    <name evidence="16" type="ORF">TUM19329_31990</name>
</gene>
<sequence length="163" mass="18538">MRKITFKKIQLFLVLVTFIVLFASFYFEYFLGLRPCPLCIMQRVCVFLLLGLMGLSLGTLKKAHLICLIQVVISCTGLFFSLRQLWLQSLPAGKAPACMPDLDVLIRYFPWQTVARALFWGAGDCAEVTWSMAGISMPGWVALYFLFMALTGLVLYFRTRTLN</sequence>
<dbReference type="PANTHER" id="PTHR36570:SF3">
    <property type="entry name" value="DISULFIDE BOND FORMATION PROTEIN B"/>
    <property type="match status" value="1"/>
</dbReference>
<keyword evidence="12 14" id="KW-0143">Chaperone</keyword>
<evidence type="ECO:0000256" key="12">
    <source>
        <dbReference type="ARBA" id="ARBA00023186"/>
    </source>
</evidence>
<evidence type="ECO:0000256" key="13">
    <source>
        <dbReference type="ARBA" id="ARBA00023284"/>
    </source>
</evidence>
<evidence type="ECO:0000256" key="10">
    <source>
        <dbReference type="ARBA" id="ARBA00023136"/>
    </source>
</evidence>
<dbReference type="SUPFAM" id="SSF158442">
    <property type="entry name" value="DsbB-like"/>
    <property type="match status" value="1"/>
</dbReference>
<evidence type="ECO:0000256" key="9">
    <source>
        <dbReference type="ARBA" id="ARBA00023002"/>
    </source>
</evidence>
<evidence type="ECO:0000256" key="3">
    <source>
        <dbReference type="ARBA" id="ARBA00022448"/>
    </source>
</evidence>
<dbReference type="PANTHER" id="PTHR36570">
    <property type="entry name" value="DISULFIDE BOND FORMATION PROTEIN B"/>
    <property type="match status" value="1"/>
</dbReference>
<reference evidence="16" key="1">
    <citation type="journal article" date="2020" name="Microbiol. Resour. Announc.">
        <title>Complete Genome Sequence of Novel Psychrotolerant Legionella Strain TUM19329, Isolated from Antarctic Lake Sediment.</title>
        <authorList>
            <person name="Shimada S."/>
            <person name="Nakai R."/>
            <person name="Aoki K."/>
            <person name="Shimoeda N."/>
            <person name="Ohno G."/>
            <person name="Miyazaki Y."/>
            <person name="Kudoh S."/>
            <person name="Imura S."/>
            <person name="Watanabe K."/>
            <person name="Ishii Y."/>
            <person name="Tateda K."/>
        </authorList>
    </citation>
    <scope>NUCLEOTIDE SEQUENCE [LARGE SCALE GENOMIC DNA]</scope>
    <source>
        <strain evidence="16">TUM19329</strain>
    </source>
</reference>
<dbReference type="InterPro" id="IPR050183">
    <property type="entry name" value="DsbB"/>
</dbReference>
<keyword evidence="6 14" id="KW-0812">Transmembrane</keyword>
<evidence type="ECO:0000313" key="16">
    <source>
        <dbReference type="EMBL" id="BCA96838.1"/>
    </source>
</evidence>
<dbReference type="InterPro" id="IPR003752">
    <property type="entry name" value="DiS_bond_form_DsbB/BdbC"/>
</dbReference>
<dbReference type="Pfam" id="PF02600">
    <property type="entry name" value="DsbB"/>
    <property type="match status" value="1"/>
</dbReference>
<feature type="transmembrane region" description="Helical" evidence="15">
    <location>
        <begin position="137"/>
        <end position="157"/>
    </location>
</feature>
<feature type="disulfide bond" description="Redox-active" evidence="14">
    <location>
        <begin position="36"/>
        <end position="39"/>
    </location>
</feature>
<protein>
    <recommendedName>
        <fullName evidence="14">Disulfide bond formation protein B</fullName>
    </recommendedName>
    <alternativeName>
        <fullName evidence="14">Disulfide oxidoreductase</fullName>
    </alternativeName>
</protein>
<comment type="similarity">
    <text evidence="2 14">Belongs to the DsbB family.</text>
</comment>
<evidence type="ECO:0000313" key="17">
    <source>
        <dbReference type="Proteomes" id="UP000502894"/>
    </source>
</evidence>
<feature type="transmembrane region" description="Helical" evidence="15">
    <location>
        <begin position="12"/>
        <end position="34"/>
    </location>
</feature>
<dbReference type="GO" id="GO:0015035">
    <property type="term" value="F:protein-disulfide reductase activity"/>
    <property type="evidence" value="ECO:0007669"/>
    <property type="project" value="UniProtKB-UniRule"/>
</dbReference>
<keyword evidence="8 14" id="KW-1133">Transmembrane helix</keyword>
<evidence type="ECO:0000256" key="2">
    <source>
        <dbReference type="ARBA" id="ARBA00008823"/>
    </source>
</evidence>
<keyword evidence="10 14" id="KW-0472">Membrane</keyword>
<feature type="topological domain" description="Cytoplasmic" evidence="14">
    <location>
        <begin position="1"/>
        <end position="9"/>
    </location>
</feature>
<comment type="caution">
    <text evidence="14">Lacks conserved residue(s) required for the propagation of feature annotation.</text>
</comment>
<dbReference type="RefSeq" id="WP_173238054.1">
    <property type="nucleotide sequence ID" value="NZ_AP022839.1"/>
</dbReference>
<dbReference type="Proteomes" id="UP000502894">
    <property type="component" value="Chromosome"/>
</dbReference>
<keyword evidence="9 14" id="KW-0560">Oxidoreductase</keyword>
<evidence type="ECO:0000256" key="1">
    <source>
        <dbReference type="ARBA" id="ARBA00004429"/>
    </source>
</evidence>
<feature type="transmembrane region" description="Helical" evidence="15">
    <location>
        <begin position="40"/>
        <end position="58"/>
    </location>
</feature>
<dbReference type="HAMAP" id="MF_00286">
    <property type="entry name" value="DsbB"/>
    <property type="match status" value="1"/>
</dbReference>
<keyword evidence="11 14" id="KW-1015">Disulfide bond</keyword>
<dbReference type="GO" id="GO:0009055">
    <property type="term" value="F:electron transfer activity"/>
    <property type="evidence" value="ECO:0007669"/>
    <property type="project" value="UniProtKB-UniRule"/>
</dbReference>
<accession>A0A6F8T907</accession>
<feature type="topological domain" description="Periplasmic" evidence="14">
    <location>
        <begin position="27"/>
        <end position="44"/>
    </location>
</feature>
<evidence type="ECO:0000256" key="6">
    <source>
        <dbReference type="ARBA" id="ARBA00022692"/>
    </source>
</evidence>
<evidence type="ECO:0000256" key="7">
    <source>
        <dbReference type="ARBA" id="ARBA00022982"/>
    </source>
</evidence>
<evidence type="ECO:0000256" key="11">
    <source>
        <dbReference type="ARBA" id="ARBA00023157"/>
    </source>
</evidence>
<evidence type="ECO:0000256" key="14">
    <source>
        <dbReference type="HAMAP-Rule" id="MF_00286"/>
    </source>
</evidence>
<evidence type="ECO:0000256" key="5">
    <source>
        <dbReference type="ARBA" id="ARBA00022519"/>
    </source>
</evidence>
<dbReference type="GO" id="GO:0006457">
    <property type="term" value="P:protein folding"/>
    <property type="evidence" value="ECO:0007669"/>
    <property type="project" value="InterPro"/>
</dbReference>
<comment type="subcellular location">
    <subcellularLocation>
        <location evidence="1">Cell inner membrane</location>
        <topology evidence="1">Multi-pass membrane protein</topology>
    </subcellularLocation>
    <subcellularLocation>
        <location evidence="14">Cell membrane</location>
        <topology evidence="14">Multi-pass membrane protein</topology>
    </subcellularLocation>
</comment>
<dbReference type="InterPro" id="IPR022920">
    <property type="entry name" value="Disulphide_bond_form_DsbB"/>
</dbReference>
<proteinExistence type="inferred from homology"/>
<keyword evidence="13 14" id="KW-0676">Redox-active center</keyword>
<comment type="function">
    <text evidence="14">Required for disulfide bond formation in some periplasmic proteins. Acts by oxidizing the DsbA protein.</text>
</comment>
<dbReference type="EMBL" id="AP022839">
    <property type="protein sequence ID" value="BCA96838.1"/>
    <property type="molecule type" value="Genomic_DNA"/>
</dbReference>
<dbReference type="GO" id="GO:0005886">
    <property type="term" value="C:plasma membrane"/>
    <property type="evidence" value="ECO:0007669"/>
    <property type="project" value="UniProtKB-SubCell"/>
</dbReference>
<dbReference type="KEGG" id="lant:TUM19329_31990"/>
<keyword evidence="3 14" id="KW-0813">Transport</keyword>
<keyword evidence="7 14" id="KW-0249">Electron transport</keyword>
<name>A0A6F8T907_9GAMM</name>
<evidence type="ECO:0000256" key="15">
    <source>
        <dbReference type="SAM" id="Phobius"/>
    </source>
</evidence>
<evidence type="ECO:0000256" key="4">
    <source>
        <dbReference type="ARBA" id="ARBA00022475"/>
    </source>
</evidence>
<keyword evidence="4 14" id="KW-1003">Cell membrane</keyword>
<feature type="transmembrane region" description="Helical" evidence="15">
    <location>
        <begin position="65"/>
        <end position="86"/>
    </location>
</feature>
<evidence type="ECO:0000256" key="8">
    <source>
        <dbReference type="ARBA" id="ARBA00022989"/>
    </source>
</evidence>
<dbReference type="InterPro" id="IPR023380">
    <property type="entry name" value="DsbB-like_sf"/>
</dbReference>
<keyword evidence="5" id="KW-0997">Cell inner membrane</keyword>